<dbReference type="InterPro" id="IPR001811">
    <property type="entry name" value="Chemokine_IL8-like_dom"/>
</dbReference>
<dbReference type="InterPro" id="IPR033899">
    <property type="entry name" value="CXC_Chemokine_domain"/>
</dbReference>
<dbReference type="GO" id="GO:0008009">
    <property type="term" value="F:chemokine activity"/>
    <property type="evidence" value="ECO:0007669"/>
    <property type="project" value="InterPro"/>
</dbReference>
<dbReference type="SMART" id="SM00199">
    <property type="entry name" value="SCY"/>
    <property type="match status" value="1"/>
</dbReference>
<dbReference type="Pfam" id="PF00048">
    <property type="entry name" value="IL8"/>
    <property type="match status" value="1"/>
</dbReference>
<sequence length="164" mass="17220">MKCSSGNFPGPGAASFAPLMWIKRVRPPPGATDRAQPALPLALALQAPPPRPTELSTMARNPTSAVIRVPGLLRAALLLLLLVTSCRHAAGAPVANELRCQCLKTSQGIHPKHIQSVKVTVPGASCDQTEVVATLKNGQAVCLNPEAPVVKKMIEKILNKGSTN</sequence>
<dbReference type="PANTHER" id="PTHR12015">
    <property type="entry name" value="SMALL INDUCIBLE CYTOKINE A"/>
    <property type="match status" value="1"/>
</dbReference>
<dbReference type="Proteomes" id="UP000504628">
    <property type="component" value="Chromosome 1"/>
</dbReference>
<dbReference type="GO" id="GO:0042119">
    <property type="term" value="P:neutrophil activation"/>
    <property type="evidence" value="ECO:0007669"/>
    <property type="project" value="UniProtKB-ARBA"/>
</dbReference>
<dbReference type="PRINTS" id="PR00436">
    <property type="entry name" value="INTERLEUKIN8"/>
</dbReference>
<comment type="similarity">
    <text evidence="2 8">Belongs to the intercrine alpha (chemokine CxC) family.</text>
</comment>
<keyword evidence="10" id="KW-1185">Reference proteome</keyword>
<dbReference type="GeneID" id="114492883"/>
<evidence type="ECO:0000256" key="5">
    <source>
        <dbReference type="ARBA" id="ARBA00023030"/>
    </source>
</evidence>
<dbReference type="FunFam" id="2.40.50.40:FF:000004">
    <property type="entry name" value="C-X-C motif chemokine"/>
    <property type="match status" value="1"/>
</dbReference>
<evidence type="ECO:0000256" key="3">
    <source>
        <dbReference type="ARBA" id="ARBA00022514"/>
    </source>
</evidence>
<dbReference type="PROSITE" id="PS00471">
    <property type="entry name" value="SMALL_CYTOKINES_CXC"/>
    <property type="match status" value="1"/>
</dbReference>
<evidence type="ECO:0000256" key="2">
    <source>
        <dbReference type="ARBA" id="ARBA00010665"/>
    </source>
</evidence>
<evidence type="ECO:0000256" key="8">
    <source>
        <dbReference type="RuleBase" id="RU361149"/>
    </source>
</evidence>
<dbReference type="KEGG" id="pdic:114492883"/>
<keyword evidence="8" id="KW-0145">Chemotaxis</keyword>
<dbReference type="GO" id="GO:0030593">
    <property type="term" value="P:neutrophil chemotaxis"/>
    <property type="evidence" value="ECO:0007669"/>
    <property type="project" value="UniProtKB-ARBA"/>
</dbReference>
<keyword evidence="7" id="KW-0395">Inflammatory response</keyword>
<dbReference type="Gene3D" id="2.40.50.40">
    <property type="match status" value="1"/>
</dbReference>
<dbReference type="GO" id="GO:0005615">
    <property type="term" value="C:extracellular space"/>
    <property type="evidence" value="ECO:0007669"/>
    <property type="project" value="UniProtKB-UniRule"/>
</dbReference>
<dbReference type="PANTHER" id="PTHR12015:SF192">
    <property type="entry name" value="GROWTH-REGULATED ALPHA PROTEIN"/>
    <property type="match status" value="1"/>
</dbReference>
<evidence type="ECO:0000256" key="1">
    <source>
        <dbReference type="ARBA" id="ARBA00004613"/>
    </source>
</evidence>
<dbReference type="CDD" id="cd00273">
    <property type="entry name" value="Chemokine_CXC"/>
    <property type="match status" value="1"/>
</dbReference>
<feature type="domain" description="Chemokine interleukin-8-like" evidence="9">
    <location>
        <begin position="97"/>
        <end position="157"/>
    </location>
</feature>
<evidence type="ECO:0000256" key="7">
    <source>
        <dbReference type="ARBA" id="ARBA00023198"/>
    </source>
</evidence>
<gene>
    <name evidence="11" type="primary">LOC114492883</name>
</gene>
<comment type="subcellular location">
    <subcellularLocation>
        <location evidence="1 8">Secreted</location>
    </subcellularLocation>
</comment>
<evidence type="ECO:0000313" key="11">
    <source>
        <dbReference type="RefSeq" id="XP_028363282.2"/>
    </source>
</evidence>
<accession>A0A6J2L6F6</accession>
<evidence type="ECO:0000256" key="6">
    <source>
        <dbReference type="ARBA" id="ARBA00023157"/>
    </source>
</evidence>
<dbReference type="GO" id="GO:0008083">
    <property type="term" value="F:growth factor activity"/>
    <property type="evidence" value="ECO:0007669"/>
    <property type="project" value="UniProtKB-KW"/>
</dbReference>
<dbReference type="InterPro" id="IPR001089">
    <property type="entry name" value="Chemokine_CXC"/>
</dbReference>
<evidence type="ECO:0000313" key="10">
    <source>
        <dbReference type="Proteomes" id="UP000504628"/>
    </source>
</evidence>
<dbReference type="GO" id="GO:0006955">
    <property type="term" value="P:immune response"/>
    <property type="evidence" value="ECO:0007669"/>
    <property type="project" value="InterPro"/>
</dbReference>
<dbReference type="InterPro" id="IPR036048">
    <property type="entry name" value="Interleukin_8-like_sf"/>
</dbReference>
<dbReference type="RefSeq" id="XP_028363282.2">
    <property type="nucleotide sequence ID" value="XM_028507481.2"/>
</dbReference>
<proteinExistence type="inferred from homology"/>
<dbReference type="InterPro" id="IPR018048">
    <property type="entry name" value="Chemokine_CXC_CS"/>
</dbReference>
<keyword evidence="4 8" id="KW-0964">Secreted</keyword>
<evidence type="ECO:0000259" key="9">
    <source>
        <dbReference type="SMART" id="SM00199"/>
    </source>
</evidence>
<keyword evidence="3 8" id="KW-0202">Cytokine</keyword>
<dbReference type="GO" id="GO:0006954">
    <property type="term" value="P:inflammatory response"/>
    <property type="evidence" value="ECO:0007669"/>
    <property type="project" value="UniProtKB-KW"/>
</dbReference>
<evidence type="ECO:0000256" key="4">
    <source>
        <dbReference type="ARBA" id="ARBA00022525"/>
    </source>
</evidence>
<protein>
    <recommendedName>
        <fullName evidence="8">C-X-C motif chemokine</fullName>
    </recommendedName>
</protein>
<keyword evidence="5" id="KW-0339">Growth factor</keyword>
<keyword evidence="6" id="KW-1015">Disulfide bond</keyword>
<dbReference type="PRINTS" id="PR00437">
    <property type="entry name" value="SMALLCYTKCXC"/>
</dbReference>
<name>A0A6J2L6F6_9CHIR</name>
<dbReference type="AlphaFoldDB" id="A0A6J2L6F6"/>
<reference evidence="11" key="1">
    <citation type="submission" date="2025-08" db="UniProtKB">
        <authorList>
            <consortium name="RefSeq"/>
        </authorList>
    </citation>
    <scope>IDENTIFICATION</scope>
    <source>
        <tissue evidence="11">Muscle</tissue>
    </source>
</reference>
<organism evidence="10 11">
    <name type="scientific">Phyllostomus discolor</name>
    <name type="common">pale spear-nosed bat</name>
    <dbReference type="NCBI Taxonomy" id="89673"/>
    <lineage>
        <taxon>Eukaryota</taxon>
        <taxon>Metazoa</taxon>
        <taxon>Chordata</taxon>
        <taxon>Craniata</taxon>
        <taxon>Vertebrata</taxon>
        <taxon>Euteleostomi</taxon>
        <taxon>Mammalia</taxon>
        <taxon>Eutheria</taxon>
        <taxon>Laurasiatheria</taxon>
        <taxon>Chiroptera</taxon>
        <taxon>Yangochiroptera</taxon>
        <taxon>Phyllostomidae</taxon>
        <taxon>Phyllostominae</taxon>
        <taxon>Phyllostomus</taxon>
    </lineage>
</organism>
<dbReference type="SUPFAM" id="SSF54117">
    <property type="entry name" value="Interleukin 8-like chemokines"/>
    <property type="match status" value="1"/>
</dbReference>
<dbReference type="InterPro" id="IPR039809">
    <property type="entry name" value="Chemokine_b/g/d"/>
</dbReference>